<keyword evidence="13 14" id="KW-0472">Membrane</keyword>
<evidence type="ECO:0000256" key="1">
    <source>
        <dbReference type="ARBA" id="ARBA00000085"/>
    </source>
</evidence>
<dbReference type="OrthoDB" id="9815750at2"/>
<evidence type="ECO:0000256" key="10">
    <source>
        <dbReference type="ARBA" id="ARBA00022840"/>
    </source>
</evidence>
<dbReference type="EC" id="2.7.13.3" evidence="3"/>
<dbReference type="InterPro" id="IPR003594">
    <property type="entry name" value="HATPase_dom"/>
</dbReference>
<dbReference type="InterPro" id="IPR004358">
    <property type="entry name" value="Sig_transdc_His_kin-like_C"/>
</dbReference>
<dbReference type="CDD" id="cd00082">
    <property type="entry name" value="HisKA"/>
    <property type="match status" value="1"/>
</dbReference>
<keyword evidence="12" id="KW-0902">Two-component regulatory system</keyword>
<evidence type="ECO:0000256" key="9">
    <source>
        <dbReference type="ARBA" id="ARBA00022777"/>
    </source>
</evidence>
<dbReference type="SMART" id="SM00388">
    <property type="entry name" value="HisKA"/>
    <property type="match status" value="1"/>
</dbReference>
<evidence type="ECO:0000256" key="7">
    <source>
        <dbReference type="ARBA" id="ARBA00022692"/>
    </source>
</evidence>
<comment type="subcellular location">
    <subcellularLocation>
        <location evidence="2">Cell membrane</location>
        <topology evidence="2">Multi-pass membrane protein</topology>
    </subcellularLocation>
</comment>
<dbReference type="InterPro" id="IPR011620">
    <property type="entry name" value="Sig_transdc_His_kinase_LytS_TM"/>
</dbReference>
<sequence>MLESFFVNILFIVLPMLLINVFFDMNERRYEKLFFLFFFALSMILCMNFPFVLEAGVIYDLRYIPFTIVALYGGYKGVFPLFVLLNIQRFIIGGEGAFQSFVLATVVFIVLPLMSKRFKAYHSKKRVIIGVYSAVIVVLVYLLALALFLGELTSEFWTLAFYALTIQASVMAINLILIEKMISNKKKREYILWAEQLHVMGELSASVSHELRNPLTATKGFLQLLATSETNTSKDQLYIDYSLKEVKQAEKILNDYLAFSKPQSEHMIYSDLKEEIQYVKDMLLPFATIHNVKIRFHFSNSLKKKYDQNQMKQCLLNLLNNGILSMKEKGGILSITVKEEGKNIIIRIADDGIGMTKDELRHLGKPYYSFRKDGTGLGMLMVYGTIVKLNGNIDVQSKVGEGTIFTIAIPT</sequence>
<feature type="transmembrane region" description="Helical" evidence="14">
    <location>
        <begin position="156"/>
        <end position="178"/>
    </location>
</feature>
<dbReference type="GO" id="GO:0071555">
    <property type="term" value="P:cell wall organization"/>
    <property type="evidence" value="ECO:0007669"/>
    <property type="project" value="InterPro"/>
</dbReference>
<evidence type="ECO:0000256" key="2">
    <source>
        <dbReference type="ARBA" id="ARBA00004651"/>
    </source>
</evidence>
<dbReference type="InterPro" id="IPR003661">
    <property type="entry name" value="HisK_dim/P_dom"/>
</dbReference>
<dbReference type="Pfam" id="PF07694">
    <property type="entry name" value="5TM-5TMR_LYT"/>
    <property type="match status" value="1"/>
</dbReference>
<dbReference type="RefSeq" id="WP_142606754.1">
    <property type="nucleotide sequence ID" value="NZ_VDGG01000014.1"/>
</dbReference>
<feature type="transmembrane region" description="Helical" evidence="14">
    <location>
        <begin position="35"/>
        <end position="59"/>
    </location>
</feature>
<feature type="transmembrane region" description="Helical" evidence="14">
    <location>
        <begin position="97"/>
        <end position="115"/>
    </location>
</feature>
<dbReference type="GO" id="GO:0000155">
    <property type="term" value="F:phosphorelay sensor kinase activity"/>
    <property type="evidence" value="ECO:0007669"/>
    <property type="project" value="InterPro"/>
</dbReference>
<keyword evidence="17" id="KW-1185">Reference proteome</keyword>
<accession>A0A544TDM9</accession>
<dbReference type="GO" id="GO:0005524">
    <property type="term" value="F:ATP binding"/>
    <property type="evidence" value="ECO:0007669"/>
    <property type="project" value="UniProtKB-KW"/>
</dbReference>
<dbReference type="Gene3D" id="1.10.287.130">
    <property type="match status" value="1"/>
</dbReference>
<organism evidence="16 17">
    <name type="scientific">Psychrobacillus soli</name>
    <dbReference type="NCBI Taxonomy" id="1543965"/>
    <lineage>
        <taxon>Bacteria</taxon>
        <taxon>Bacillati</taxon>
        <taxon>Bacillota</taxon>
        <taxon>Bacilli</taxon>
        <taxon>Bacillales</taxon>
        <taxon>Bacillaceae</taxon>
        <taxon>Psychrobacillus</taxon>
    </lineage>
</organism>
<keyword evidence="8" id="KW-0547">Nucleotide-binding</keyword>
<evidence type="ECO:0000256" key="8">
    <source>
        <dbReference type="ARBA" id="ARBA00022741"/>
    </source>
</evidence>
<dbReference type="SUPFAM" id="SSF47384">
    <property type="entry name" value="Homodimeric domain of signal transducing histidine kinase"/>
    <property type="match status" value="1"/>
</dbReference>
<name>A0A544TDM9_9BACI</name>
<dbReference type="AlphaFoldDB" id="A0A544TDM9"/>
<dbReference type="SMART" id="SM00387">
    <property type="entry name" value="HATPase_c"/>
    <property type="match status" value="1"/>
</dbReference>
<evidence type="ECO:0000259" key="15">
    <source>
        <dbReference type="PROSITE" id="PS50109"/>
    </source>
</evidence>
<keyword evidence="11 14" id="KW-1133">Transmembrane helix</keyword>
<gene>
    <name evidence="16" type="ORF">FG383_08155</name>
</gene>
<evidence type="ECO:0000256" key="4">
    <source>
        <dbReference type="ARBA" id="ARBA00022475"/>
    </source>
</evidence>
<feature type="transmembrane region" description="Helical" evidence="14">
    <location>
        <begin position="5"/>
        <end position="23"/>
    </location>
</feature>
<keyword evidence="5" id="KW-0597">Phosphoprotein</keyword>
<dbReference type="InterPro" id="IPR005467">
    <property type="entry name" value="His_kinase_dom"/>
</dbReference>
<evidence type="ECO:0000256" key="3">
    <source>
        <dbReference type="ARBA" id="ARBA00012438"/>
    </source>
</evidence>
<keyword evidence="10" id="KW-0067">ATP-binding</keyword>
<keyword evidence="7 14" id="KW-0812">Transmembrane</keyword>
<dbReference type="PANTHER" id="PTHR43065:SF46">
    <property type="entry name" value="C4-DICARBOXYLATE TRANSPORT SENSOR PROTEIN DCTB"/>
    <property type="match status" value="1"/>
</dbReference>
<dbReference type="GO" id="GO:0005886">
    <property type="term" value="C:plasma membrane"/>
    <property type="evidence" value="ECO:0007669"/>
    <property type="project" value="UniProtKB-SubCell"/>
</dbReference>
<reference evidence="16 17" key="1">
    <citation type="submission" date="2019-05" db="EMBL/GenBank/DDBJ databases">
        <title>Psychrobacillus vulpis sp. nov., a new species isolated from feces of a red fox that inhabits in The Tablas de Daimiel Natural Park, Albacete, Spain.</title>
        <authorList>
            <person name="Rodriguez M."/>
            <person name="Reina J.C."/>
            <person name="Bejar V."/>
            <person name="Llamas I."/>
        </authorList>
    </citation>
    <scope>NUCLEOTIDE SEQUENCE [LARGE SCALE GENOMIC DNA]</scope>
    <source>
        <strain evidence="16 17">NHI-2</strain>
    </source>
</reference>
<comment type="catalytic activity">
    <reaction evidence="1">
        <text>ATP + protein L-histidine = ADP + protein N-phospho-L-histidine.</text>
        <dbReference type="EC" id="2.7.13.3"/>
    </reaction>
</comment>
<dbReference type="InterPro" id="IPR036097">
    <property type="entry name" value="HisK_dim/P_sf"/>
</dbReference>
<evidence type="ECO:0000256" key="14">
    <source>
        <dbReference type="SAM" id="Phobius"/>
    </source>
</evidence>
<feature type="transmembrane region" description="Helical" evidence="14">
    <location>
        <begin position="127"/>
        <end position="150"/>
    </location>
</feature>
<dbReference type="PROSITE" id="PS50109">
    <property type="entry name" value="HIS_KIN"/>
    <property type="match status" value="1"/>
</dbReference>
<dbReference type="PRINTS" id="PR00344">
    <property type="entry name" value="BCTRLSENSOR"/>
</dbReference>
<keyword evidence="6" id="KW-0808">Transferase</keyword>
<keyword evidence="9 16" id="KW-0418">Kinase</keyword>
<dbReference type="PANTHER" id="PTHR43065">
    <property type="entry name" value="SENSOR HISTIDINE KINASE"/>
    <property type="match status" value="1"/>
</dbReference>
<dbReference type="Pfam" id="PF02518">
    <property type="entry name" value="HATPase_c"/>
    <property type="match status" value="1"/>
</dbReference>
<feature type="domain" description="Histidine kinase" evidence="15">
    <location>
        <begin position="206"/>
        <end position="411"/>
    </location>
</feature>
<evidence type="ECO:0000313" key="16">
    <source>
        <dbReference type="EMBL" id="TQR15568.1"/>
    </source>
</evidence>
<proteinExistence type="predicted"/>
<evidence type="ECO:0000256" key="12">
    <source>
        <dbReference type="ARBA" id="ARBA00023012"/>
    </source>
</evidence>
<dbReference type="Pfam" id="PF00512">
    <property type="entry name" value="HisKA"/>
    <property type="match status" value="1"/>
</dbReference>
<comment type="caution">
    <text evidence="16">The sequence shown here is derived from an EMBL/GenBank/DDBJ whole genome shotgun (WGS) entry which is preliminary data.</text>
</comment>
<protein>
    <recommendedName>
        <fullName evidence="3">histidine kinase</fullName>
        <ecNumber evidence="3">2.7.13.3</ecNumber>
    </recommendedName>
</protein>
<evidence type="ECO:0000313" key="17">
    <source>
        <dbReference type="Proteomes" id="UP000318937"/>
    </source>
</evidence>
<dbReference type="Proteomes" id="UP000318937">
    <property type="component" value="Unassembled WGS sequence"/>
</dbReference>
<evidence type="ECO:0000256" key="5">
    <source>
        <dbReference type="ARBA" id="ARBA00022553"/>
    </source>
</evidence>
<dbReference type="Gene3D" id="3.30.565.10">
    <property type="entry name" value="Histidine kinase-like ATPase, C-terminal domain"/>
    <property type="match status" value="1"/>
</dbReference>
<feature type="transmembrane region" description="Helical" evidence="14">
    <location>
        <begin position="66"/>
        <end position="85"/>
    </location>
</feature>
<evidence type="ECO:0000256" key="13">
    <source>
        <dbReference type="ARBA" id="ARBA00023136"/>
    </source>
</evidence>
<dbReference type="EMBL" id="VDGG01000014">
    <property type="protein sequence ID" value="TQR15568.1"/>
    <property type="molecule type" value="Genomic_DNA"/>
</dbReference>
<keyword evidence="4" id="KW-1003">Cell membrane</keyword>
<dbReference type="SUPFAM" id="SSF55874">
    <property type="entry name" value="ATPase domain of HSP90 chaperone/DNA topoisomerase II/histidine kinase"/>
    <property type="match status" value="1"/>
</dbReference>
<evidence type="ECO:0000256" key="6">
    <source>
        <dbReference type="ARBA" id="ARBA00022679"/>
    </source>
</evidence>
<dbReference type="InterPro" id="IPR036890">
    <property type="entry name" value="HATPase_C_sf"/>
</dbReference>
<evidence type="ECO:0000256" key="11">
    <source>
        <dbReference type="ARBA" id="ARBA00022989"/>
    </source>
</evidence>